<evidence type="ECO:0000313" key="5">
    <source>
        <dbReference type="Proteomes" id="UP000000689"/>
    </source>
</evidence>
<keyword evidence="5" id="KW-1185">Reference proteome</keyword>
<comment type="catalytic activity">
    <reaction evidence="1">
        <text>[protein]-peptidylproline (omega=180) = [protein]-peptidylproline (omega=0)</text>
        <dbReference type="Rhea" id="RHEA:16237"/>
        <dbReference type="Rhea" id="RHEA-COMP:10747"/>
        <dbReference type="Rhea" id="RHEA-COMP:10748"/>
        <dbReference type="ChEBI" id="CHEBI:83833"/>
        <dbReference type="ChEBI" id="CHEBI:83834"/>
        <dbReference type="EC" id="5.2.1.8"/>
    </reaction>
</comment>
<gene>
    <name evidence="4" type="primary">NDAI0E02920</name>
    <name evidence="4" type="ordered locus">NDAI_0E02920</name>
</gene>
<dbReference type="STRING" id="1071378.G0WBI9"/>
<sequence>MSSSEPKTTAKCTIVTTKGVLQVELWAHEIPKTCRKFLQLCLNGSFEKCQLNDIDTGSIGLSSTFYTNLTREHNSRLKVVTDGILCWDTKKGTWIVSTLDWSHTFHSNTNIFGKIAGNSIYTFREIVSGEKNPDDPKKYLYPAEIEHIEVSVPYFKDLDVGRLKRPIKAIEDDDKLRRGKVKQMMKVRLSYDDLDGENSEDEGSDNNIDTAPIKMKLPRWIESANDNKLSKKEENKLISVCTDVETRDDLTHHLPINSDLIKEITEPDEVGSLEEEDTKSKHVNSDDISERERETLKVLALFQDEVKDKKILSRKT</sequence>
<dbReference type="Proteomes" id="UP000000689">
    <property type="component" value="Chromosome 5"/>
</dbReference>
<dbReference type="RefSeq" id="XP_003670352.1">
    <property type="nucleotide sequence ID" value="XM_003670304.1"/>
</dbReference>
<dbReference type="GO" id="GO:0003755">
    <property type="term" value="F:peptidyl-prolyl cis-trans isomerase activity"/>
    <property type="evidence" value="ECO:0007669"/>
    <property type="project" value="UniProtKB-EC"/>
</dbReference>
<dbReference type="EMBL" id="HE580271">
    <property type="protein sequence ID" value="CCD25109.1"/>
    <property type="molecule type" value="Genomic_DNA"/>
</dbReference>
<feature type="region of interest" description="Disordered" evidence="2">
    <location>
        <begin position="268"/>
        <end position="290"/>
    </location>
</feature>
<dbReference type="InterPro" id="IPR002130">
    <property type="entry name" value="Cyclophilin-type_PPIase_dom"/>
</dbReference>
<evidence type="ECO:0000259" key="3">
    <source>
        <dbReference type="Pfam" id="PF00160"/>
    </source>
</evidence>
<proteinExistence type="predicted"/>
<dbReference type="KEGG" id="ndi:NDAI_0E02920"/>
<organism evidence="4 5">
    <name type="scientific">Naumovozyma dairenensis (strain ATCC 10597 / BCRC 20456 / CBS 421 / NBRC 0211 / NRRL Y-12639)</name>
    <name type="common">Saccharomyces dairenensis</name>
    <dbReference type="NCBI Taxonomy" id="1071378"/>
    <lineage>
        <taxon>Eukaryota</taxon>
        <taxon>Fungi</taxon>
        <taxon>Dikarya</taxon>
        <taxon>Ascomycota</taxon>
        <taxon>Saccharomycotina</taxon>
        <taxon>Saccharomycetes</taxon>
        <taxon>Saccharomycetales</taxon>
        <taxon>Saccharomycetaceae</taxon>
        <taxon>Naumovozyma</taxon>
    </lineage>
</organism>
<dbReference type="eggNOG" id="KOG0885">
    <property type="taxonomic scope" value="Eukaryota"/>
</dbReference>
<dbReference type="Gene3D" id="2.40.100.10">
    <property type="entry name" value="Cyclophilin-like"/>
    <property type="match status" value="1"/>
</dbReference>
<feature type="compositionally biased region" description="Acidic residues" evidence="2">
    <location>
        <begin position="268"/>
        <end position="277"/>
    </location>
</feature>
<dbReference type="OMA" id="RNTWFIT"/>
<reference evidence="4 5" key="1">
    <citation type="journal article" date="2011" name="Proc. Natl. Acad. Sci. U.S.A.">
        <title>Evolutionary erosion of yeast sex chromosomes by mating-type switching accidents.</title>
        <authorList>
            <person name="Gordon J.L."/>
            <person name="Armisen D."/>
            <person name="Proux-Wera E."/>
            <person name="Oheigeartaigh S.S."/>
            <person name="Byrne K.P."/>
            <person name="Wolfe K.H."/>
        </authorList>
    </citation>
    <scope>NUCLEOTIDE SEQUENCE [LARGE SCALE GENOMIC DNA]</scope>
    <source>
        <strain evidence="5">ATCC 10597 / BCRC 20456 / CBS 421 / NBRC 0211 / NRRL Y-12639</strain>
    </source>
</reference>
<dbReference type="InterPro" id="IPR029000">
    <property type="entry name" value="Cyclophilin-like_dom_sf"/>
</dbReference>
<dbReference type="GeneID" id="11498687"/>
<dbReference type="OrthoDB" id="442970at2759"/>
<evidence type="ECO:0000313" key="4">
    <source>
        <dbReference type="EMBL" id="CCD25109.1"/>
    </source>
</evidence>
<evidence type="ECO:0000256" key="1">
    <source>
        <dbReference type="ARBA" id="ARBA00000971"/>
    </source>
</evidence>
<dbReference type="HOGENOM" id="CLU_012062_14_0_1"/>
<feature type="compositionally biased region" description="Basic and acidic residues" evidence="2">
    <location>
        <begin position="278"/>
        <end position="290"/>
    </location>
</feature>
<dbReference type="AlphaFoldDB" id="G0WBI9"/>
<protein>
    <recommendedName>
        <fullName evidence="3">PPIase cyclophilin-type domain-containing protein</fullName>
    </recommendedName>
</protein>
<dbReference type="Pfam" id="PF00160">
    <property type="entry name" value="Pro_isomerase"/>
    <property type="match status" value="1"/>
</dbReference>
<accession>G0WBI9</accession>
<dbReference type="SUPFAM" id="SSF50891">
    <property type="entry name" value="Cyclophilin-like"/>
    <property type="match status" value="1"/>
</dbReference>
<feature type="domain" description="PPIase cyclophilin-type" evidence="3">
    <location>
        <begin position="14"/>
        <end position="52"/>
    </location>
</feature>
<evidence type="ECO:0000256" key="2">
    <source>
        <dbReference type="SAM" id="MobiDB-lite"/>
    </source>
</evidence>
<name>G0WBI9_NAUDC</name>